<accession>A0A2A4G9Y6</accession>
<dbReference type="Gene3D" id="3.90.550.10">
    <property type="entry name" value="Spore Coat Polysaccharide Biosynthesis Protein SpsA, Chain A"/>
    <property type="match status" value="1"/>
</dbReference>
<keyword evidence="6" id="KW-1185">Reference proteome</keyword>
<gene>
    <name evidence="5" type="ORF">B7P33_09845</name>
</gene>
<evidence type="ECO:0000256" key="3">
    <source>
        <dbReference type="ARBA" id="ARBA00022679"/>
    </source>
</evidence>
<keyword evidence="3" id="KW-0808">Transferase</keyword>
<dbReference type="OrthoDB" id="1142396at2"/>
<dbReference type="RefSeq" id="WP_097440687.1">
    <property type="nucleotide sequence ID" value="NZ_KZ300476.1"/>
</dbReference>
<comment type="similarity">
    <text evidence="1">Belongs to the glycosyltransferase 2 family.</text>
</comment>
<feature type="domain" description="Glycosyltransferase 2-like" evidence="4">
    <location>
        <begin position="9"/>
        <end position="139"/>
    </location>
</feature>
<keyword evidence="2" id="KW-0328">Glycosyltransferase</keyword>
<evidence type="ECO:0000313" key="5">
    <source>
        <dbReference type="EMBL" id="PCE64572.1"/>
    </source>
</evidence>
<dbReference type="Pfam" id="PF00535">
    <property type="entry name" value="Glycos_transf_2"/>
    <property type="match status" value="1"/>
</dbReference>
<evidence type="ECO:0000256" key="1">
    <source>
        <dbReference type="ARBA" id="ARBA00006739"/>
    </source>
</evidence>
<dbReference type="PANTHER" id="PTHR43630:SF1">
    <property type="entry name" value="POLY-BETA-1,6-N-ACETYL-D-GLUCOSAMINE SYNTHASE"/>
    <property type="match status" value="1"/>
</dbReference>
<reference evidence="5 6" key="1">
    <citation type="submission" date="2017-04" db="EMBL/GenBank/DDBJ databases">
        <title>A new member of the family Flavobacteriaceae isolated from ascidians.</title>
        <authorList>
            <person name="Chen L."/>
        </authorList>
    </citation>
    <scope>NUCLEOTIDE SEQUENCE [LARGE SCALE GENOMIC DNA]</scope>
    <source>
        <strain evidence="5 6">HQA918</strain>
    </source>
</reference>
<dbReference type="CDD" id="cd00761">
    <property type="entry name" value="Glyco_tranf_GTA_type"/>
    <property type="match status" value="1"/>
</dbReference>
<protein>
    <recommendedName>
        <fullName evidence="4">Glycosyltransferase 2-like domain-containing protein</fullName>
    </recommendedName>
</protein>
<sequence length="287" mass="32684">MDRHLHIAIIIPFYNEADHLAQCLDSFVQQSKRPNQLILVNDNSSDDSPKIAETYTQKHNWIQLVHHESSKEHMPGQKVINAFWYGVRHLKQDYDLIGKFDADIVLPKDYFSSLSPFFTKNQNLGLASGLLYIKKNDQWQYESIADKTHVRGPIKLYSKGCFEAIGGPRAAIGWDTLDTLLAKYHGFETQTHLELIVKHLRPTGGAYTQKSRLMQGHAMYTMGYGFWISLIASAKTAMRSKKLAALTDNLAGFFHAKKTKTPFLVTSEEARFIRKTRWKGVLGKLGL</sequence>
<evidence type="ECO:0000259" key="4">
    <source>
        <dbReference type="Pfam" id="PF00535"/>
    </source>
</evidence>
<evidence type="ECO:0000256" key="2">
    <source>
        <dbReference type="ARBA" id="ARBA00022676"/>
    </source>
</evidence>
<proteinExistence type="inferred from homology"/>
<evidence type="ECO:0000313" key="6">
    <source>
        <dbReference type="Proteomes" id="UP000219559"/>
    </source>
</evidence>
<name>A0A2A4G9Y6_9FLAO</name>
<comment type="caution">
    <text evidence="5">The sequence shown here is derived from an EMBL/GenBank/DDBJ whole genome shotgun (WGS) entry which is preliminary data.</text>
</comment>
<organism evidence="5 6">
    <name type="scientific">Sediminicola luteus</name>
    <dbReference type="NCBI Taxonomy" id="319238"/>
    <lineage>
        <taxon>Bacteria</taxon>
        <taxon>Pseudomonadati</taxon>
        <taxon>Bacteroidota</taxon>
        <taxon>Flavobacteriia</taxon>
        <taxon>Flavobacteriales</taxon>
        <taxon>Flavobacteriaceae</taxon>
        <taxon>Sediminicola</taxon>
    </lineage>
</organism>
<dbReference type="InterPro" id="IPR029044">
    <property type="entry name" value="Nucleotide-diphossugar_trans"/>
</dbReference>
<dbReference type="SUPFAM" id="SSF53448">
    <property type="entry name" value="Nucleotide-diphospho-sugar transferases"/>
    <property type="match status" value="1"/>
</dbReference>
<dbReference type="PANTHER" id="PTHR43630">
    <property type="entry name" value="POLY-BETA-1,6-N-ACETYL-D-GLUCOSAMINE SYNTHASE"/>
    <property type="match status" value="1"/>
</dbReference>
<dbReference type="GO" id="GO:0016757">
    <property type="term" value="F:glycosyltransferase activity"/>
    <property type="evidence" value="ECO:0007669"/>
    <property type="project" value="UniProtKB-KW"/>
</dbReference>
<dbReference type="EMBL" id="NBWU01000003">
    <property type="protein sequence ID" value="PCE64572.1"/>
    <property type="molecule type" value="Genomic_DNA"/>
</dbReference>
<dbReference type="AlphaFoldDB" id="A0A2A4G9Y6"/>
<dbReference type="Proteomes" id="UP000219559">
    <property type="component" value="Unassembled WGS sequence"/>
</dbReference>
<dbReference type="InterPro" id="IPR001173">
    <property type="entry name" value="Glyco_trans_2-like"/>
</dbReference>